<name>A0A6V7HCK0_9HYME</name>
<sequence length="56" mass="6464">MFSRKLELDNRRRGRLLTSTCFRIRPSELSVLFMIGDKLRLGTVRVLSICPLLGDL</sequence>
<gene>
    <name evidence="1" type="ORF">MHI_LOCUS764731</name>
</gene>
<evidence type="ECO:0000313" key="2">
    <source>
        <dbReference type="Proteomes" id="UP000752696"/>
    </source>
</evidence>
<accession>A0A6V7HCK0</accession>
<dbReference type="AlphaFoldDB" id="A0A6V7HCK0"/>
<dbReference type="Proteomes" id="UP000752696">
    <property type="component" value="Unassembled WGS sequence"/>
</dbReference>
<protein>
    <submittedName>
        <fullName evidence="1">Uncharacterized protein</fullName>
    </submittedName>
</protein>
<proteinExistence type="predicted"/>
<evidence type="ECO:0000313" key="1">
    <source>
        <dbReference type="EMBL" id="CAD1477953.1"/>
    </source>
</evidence>
<keyword evidence="2" id="KW-1185">Reference proteome</keyword>
<dbReference type="EMBL" id="CAJDYZ010010374">
    <property type="protein sequence ID" value="CAD1477953.1"/>
    <property type="molecule type" value="Genomic_DNA"/>
</dbReference>
<comment type="caution">
    <text evidence="1">The sequence shown here is derived from an EMBL/GenBank/DDBJ whole genome shotgun (WGS) entry which is preliminary data.</text>
</comment>
<organism evidence="1 2">
    <name type="scientific">Heterotrigona itama</name>
    <dbReference type="NCBI Taxonomy" id="395501"/>
    <lineage>
        <taxon>Eukaryota</taxon>
        <taxon>Metazoa</taxon>
        <taxon>Ecdysozoa</taxon>
        <taxon>Arthropoda</taxon>
        <taxon>Hexapoda</taxon>
        <taxon>Insecta</taxon>
        <taxon>Pterygota</taxon>
        <taxon>Neoptera</taxon>
        <taxon>Endopterygota</taxon>
        <taxon>Hymenoptera</taxon>
        <taxon>Apocrita</taxon>
        <taxon>Aculeata</taxon>
        <taxon>Apoidea</taxon>
        <taxon>Anthophila</taxon>
        <taxon>Apidae</taxon>
        <taxon>Heterotrigona</taxon>
    </lineage>
</organism>
<feature type="non-terminal residue" evidence="1">
    <location>
        <position position="56"/>
    </location>
</feature>
<reference evidence="1" key="1">
    <citation type="submission" date="2020-07" db="EMBL/GenBank/DDBJ databases">
        <authorList>
            <person name="Nazaruddin N."/>
        </authorList>
    </citation>
    <scope>NUCLEOTIDE SEQUENCE</scope>
</reference>